<dbReference type="RefSeq" id="WP_129046595.1">
    <property type="nucleotide sequence ID" value="NZ_SDHX01000001.1"/>
</dbReference>
<keyword evidence="3" id="KW-1185">Reference proteome</keyword>
<feature type="chain" id="PRO_5020687560" evidence="1">
    <location>
        <begin position="20"/>
        <end position="414"/>
    </location>
</feature>
<gene>
    <name evidence="2" type="ORF">ESB00_04855</name>
</gene>
<dbReference type="OrthoDB" id="9830522at2"/>
<accession>A0A4V1M6F6</accession>
<evidence type="ECO:0000313" key="2">
    <source>
        <dbReference type="EMBL" id="RXK55229.1"/>
    </source>
</evidence>
<sequence>MFRSWIAAACLLTGVAAGATEPPATEFGQDVQLATFVVQGKPLSISIHARTKGDRRYAEKFADEVVEIAYETLGDSPGKGLVIVGAKGEPHPVLLMRKFIAWSEAGRIDPGLAPAAAQMKAALGHVQDKFKIDDQESARMGITFDTFMPAMPMPLVGPASPLYQFAWAEGFDDARIERRLQRLTLAELERDQLTRYDWVFYLPPRSATGPVLKELMDKAMKGQKMGVLKRAAVKSAVFTFKPVINKAVEAMRSGFLFATILRAEGTYSEDDIDHLTRAYARELMPDLKPGSGDEKRRALAAIEQQKIANAEYAKDPFVKPDRLATFDPLAYAAFEGEYTDKPPETTHRFVRAGETFHWNFHRDKDPRVFYPAGDRLLVNQEGTMTIRFLVDESGRVTGVEERWVRRRQTVPRKS</sequence>
<protein>
    <submittedName>
        <fullName evidence="2">Uncharacterized protein</fullName>
    </submittedName>
</protein>
<comment type="caution">
    <text evidence="2">The sequence shown here is derived from an EMBL/GenBank/DDBJ whole genome shotgun (WGS) entry which is preliminary data.</text>
</comment>
<dbReference type="AlphaFoldDB" id="A0A4V1M6F6"/>
<dbReference type="EMBL" id="SDHX01000001">
    <property type="protein sequence ID" value="RXK55229.1"/>
    <property type="molecule type" value="Genomic_DNA"/>
</dbReference>
<dbReference type="Proteomes" id="UP000290218">
    <property type="component" value="Unassembled WGS sequence"/>
</dbReference>
<feature type="signal peptide" evidence="1">
    <location>
        <begin position="1"/>
        <end position="19"/>
    </location>
</feature>
<keyword evidence="1" id="KW-0732">Signal</keyword>
<evidence type="ECO:0000256" key="1">
    <source>
        <dbReference type="SAM" id="SignalP"/>
    </source>
</evidence>
<organism evidence="2 3">
    <name type="scientific">Oleiharenicola lentus</name>
    <dbReference type="NCBI Taxonomy" id="2508720"/>
    <lineage>
        <taxon>Bacteria</taxon>
        <taxon>Pseudomonadati</taxon>
        <taxon>Verrucomicrobiota</taxon>
        <taxon>Opitutia</taxon>
        <taxon>Opitutales</taxon>
        <taxon>Opitutaceae</taxon>
        <taxon>Oleiharenicola</taxon>
    </lineage>
</organism>
<evidence type="ECO:0000313" key="3">
    <source>
        <dbReference type="Proteomes" id="UP000290218"/>
    </source>
</evidence>
<reference evidence="2 3" key="1">
    <citation type="submission" date="2019-01" db="EMBL/GenBank/DDBJ databases">
        <title>Lacunisphaera sp. strain TWA-58.</title>
        <authorList>
            <person name="Chen W.-M."/>
        </authorList>
    </citation>
    <scope>NUCLEOTIDE SEQUENCE [LARGE SCALE GENOMIC DNA]</scope>
    <source>
        <strain evidence="2 3">TWA-58</strain>
    </source>
</reference>
<name>A0A4V1M6F6_9BACT</name>
<proteinExistence type="predicted"/>